<name>A0ABU4RXK0_9GAMM</name>
<dbReference type="PANTHER" id="PTHR43796">
    <property type="entry name" value="CARBOXYNORSPERMIDINE SYNTHASE"/>
    <property type="match status" value="1"/>
</dbReference>
<organism evidence="2 3">
    <name type="scientific">Gilvimarinus gilvus</name>
    <dbReference type="NCBI Taxonomy" id="3058038"/>
    <lineage>
        <taxon>Bacteria</taxon>
        <taxon>Pseudomonadati</taxon>
        <taxon>Pseudomonadota</taxon>
        <taxon>Gammaproteobacteria</taxon>
        <taxon>Cellvibrionales</taxon>
        <taxon>Cellvibrionaceae</taxon>
        <taxon>Gilvimarinus</taxon>
    </lineage>
</organism>
<dbReference type="PANTHER" id="PTHR43796:SF2">
    <property type="entry name" value="CARBOXYNORSPERMIDINE SYNTHASE"/>
    <property type="match status" value="1"/>
</dbReference>
<dbReference type="Proteomes" id="UP001273505">
    <property type="component" value="Unassembled WGS sequence"/>
</dbReference>
<dbReference type="InterPro" id="IPR036291">
    <property type="entry name" value="NAD(P)-bd_dom_sf"/>
</dbReference>
<dbReference type="SUPFAM" id="SSF51735">
    <property type="entry name" value="NAD(P)-binding Rossmann-fold domains"/>
    <property type="match status" value="1"/>
</dbReference>
<accession>A0ABU4RXK0</accession>
<protein>
    <submittedName>
        <fullName evidence="2">Saccharopine dehydrogenase NADP-binding domain-containing protein</fullName>
    </submittedName>
</protein>
<gene>
    <name evidence="2" type="ORF">SCD92_09730</name>
</gene>
<evidence type="ECO:0000313" key="3">
    <source>
        <dbReference type="Proteomes" id="UP001273505"/>
    </source>
</evidence>
<dbReference type="Gene3D" id="3.40.50.720">
    <property type="entry name" value="NAD(P)-binding Rossmann-like Domain"/>
    <property type="match status" value="1"/>
</dbReference>
<dbReference type="InterPro" id="IPR005097">
    <property type="entry name" value="Sacchrp_dh_NADP-bd"/>
</dbReference>
<sequence length="374" mass="41059">MKYPILVLGGYGNFGGKISEKLAKHSGIRVIVAGRDKQKAEDFARIMSHETGSTIDAVKLDISESNLCKNIADTGEKLVIHSCGPFQGQSYSVAEACIESGINYIDLADGRSFVNGFEKLNIKAKQNNVLAVTGASSVPGLSSSVVDEFLSAFRELKEIEYGIAPGNQADRGEATVKAILSYTGRPFKRWQGGSWDDVYGWQEVHKQTFPCPIGKRWLANCDIPDLELFHSRYPGLRTIKFYAGLEIGALHIGLWLLSWSARFRLVSNLSRYSRIITKMSCWVQTLGTDIGGMYIQMSGTDVNGNPKVLRWDLVAEDGDGPKIPTIPSIILAKKLAEGTLEEKGAKACVGLFSLAEFTDEVEDLNIWQKLTSVP</sequence>
<evidence type="ECO:0000259" key="1">
    <source>
        <dbReference type="Pfam" id="PF03435"/>
    </source>
</evidence>
<feature type="domain" description="Saccharopine dehydrogenase NADP binding" evidence="1">
    <location>
        <begin position="5"/>
        <end position="131"/>
    </location>
</feature>
<proteinExistence type="predicted"/>
<comment type="caution">
    <text evidence="2">The sequence shown here is derived from an EMBL/GenBank/DDBJ whole genome shotgun (WGS) entry which is preliminary data.</text>
</comment>
<dbReference type="RefSeq" id="WP_302722565.1">
    <property type="nucleotide sequence ID" value="NZ_JAULRU010000569.1"/>
</dbReference>
<reference evidence="2 3" key="1">
    <citation type="submission" date="2023-11" db="EMBL/GenBank/DDBJ databases">
        <title>Gilvimarinus fulvus sp. nov., isolated from the surface of Kelp.</title>
        <authorList>
            <person name="Sun Y.Y."/>
            <person name="Gong Y."/>
            <person name="Du Z.J."/>
        </authorList>
    </citation>
    <scope>NUCLEOTIDE SEQUENCE [LARGE SCALE GENOMIC DNA]</scope>
    <source>
        <strain evidence="2 3">SDUM040013</strain>
    </source>
</reference>
<keyword evidence="3" id="KW-1185">Reference proteome</keyword>
<dbReference type="EMBL" id="JAXAFO010000014">
    <property type="protein sequence ID" value="MDX6849640.1"/>
    <property type="molecule type" value="Genomic_DNA"/>
</dbReference>
<dbReference type="Pfam" id="PF03435">
    <property type="entry name" value="Sacchrp_dh_NADP"/>
    <property type="match status" value="1"/>
</dbReference>
<evidence type="ECO:0000313" key="2">
    <source>
        <dbReference type="EMBL" id="MDX6849640.1"/>
    </source>
</evidence>